<dbReference type="PROSITE" id="PS00167">
    <property type="entry name" value="TRP_SYNTHASE_ALPHA"/>
    <property type="match status" value="1"/>
</dbReference>
<evidence type="ECO:0000256" key="9">
    <source>
        <dbReference type="RuleBase" id="RU003662"/>
    </source>
</evidence>
<sequence length="266" mass="28402">MNRLEKAFEQLVGRAALIPFVVAGDPDFETSFDILRDILAAGADMVEIGLPYSDPLADGPVIQAGAVRSLQAGFQLPDSMRLITALRKETEKPLIAFTYVNPILQYGVSRFFTDLAAAGGDGVIVPDVPLEEAPQLAATAKEAGIAFIPLVAPTSGEDRVKAICQQASGFVYCVSTLGVTGERKRVSESVQALVEAVKRHTELPACVGFGVSSPEQAQEIAAYANGVIVGSAFVRRIGELYQASQDKEQARKEVAVFVKQLKEACM</sequence>
<dbReference type="InterPro" id="IPR011060">
    <property type="entry name" value="RibuloseP-bd_barrel"/>
</dbReference>
<keyword evidence="5 8" id="KW-0057">Aromatic amino acid biosynthesis</keyword>
<proteinExistence type="inferred from homology"/>
<evidence type="ECO:0000256" key="7">
    <source>
        <dbReference type="ARBA" id="ARBA00049047"/>
    </source>
</evidence>
<feature type="active site" description="Proton acceptor" evidence="8">
    <location>
        <position position="47"/>
    </location>
</feature>
<dbReference type="InterPro" id="IPR018204">
    <property type="entry name" value="Trp_synthase_alpha_AS"/>
</dbReference>
<dbReference type="EC" id="4.2.1.20" evidence="8"/>
<dbReference type="InterPro" id="IPR002028">
    <property type="entry name" value="Trp_synthase_suA"/>
</dbReference>
<gene>
    <name evidence="8 10" type="primary">trpA</name>
    <name evidence="10" type="ORF">ACFSB2_16680</name>
</gene>
<comment type="caution">
    <text evidence="10">The sequence shown here is derived from an EMBL/GenBank/DDBJ whole genome shotgun (WGS) entry which is preliminary data.</text>
</comment>
<dbReference type="SUPFAM" id="SSF51366">
    <property type="entry name" value="Ribulose-phoshate binding barrel"/>
    <property type="match status" value="1"/>
</dbReference>
<protein>
    <recommendedName>
        <fullName evidence="8">Tryptophan synthase alpha chain</fullName>
        <ecNumber evidence="8">4.2.1.20</ecNumber>
    </recommendedName>
</protein>
<feature type="active site" description="Proton acceptor" evidence="8">
    <location>
        <position position="58"/>
    </location>
</feature>
<organism evidence="10 11">
    <name type="scientific">Alicyclobacillus fodiniaquatilis</name>
    <dbReference type="NCBI Taxonomy" id="1661150"/>
    <lineage>
        <taxon>Bacteria</taxon>
        <taxon>Bacillati</taxon>
        <taxon>Bacillota</taxon>
        <taxon>Bacilli</taxon>
        <taxon>Bacillales</taxon>
        <taxon>Alicyclobacillaceae</taxon>
        <taxon>Alicyclobacillus</taxon>
    </lineage>
</organism>
<dbReference type="Proteomes" id="UP001597079">
    <property type="component" value="Unassembled WGS sequence"/>
</dbReference>
<evidence type="ECO:0000256" key="3">
    <source>
        <dbReference type="ARBA" id="ARBA00022605"/>
    </source>
</evidence>
<dbReference type="HAMAP" id="MF_00131">
    <property type="entry name" value="Trp_synth_alpha"/>
    <property type="match status" value="1"/>
</dbReference>
<dbReference type="Gene3D" id="3.20.20.70">
    <property type="entry name" value="Aldolase class I"/>
    <property type="match status" value="1"/>
</dbReference>
<reference evidence="11" key="1">
    <citation type="journal article" date="2019" name="Int. J. Syst. Evol. Microbiol.">
        <title>The Global Catalogue of Microorganisms (GCM) 10K type strain sequencing project: providing services to taxonomists for standard genome sequencing and annotation.</title>
        <authorList>
            <consortium name="The Broad Institute Genomics Platform"/>
            <consortium name="The Broad Institute Genome Sequencing Center for Infectious Disease"/>
            <person name="Wu L."/>
            <person name="Ma J."/>
        </authorList>
    </citation>
    <scope>NUCLEOTIDE SEQUENCE [LARGE SCALE GENOMIC DNA]</scope>
    <source>
        <strain evidence="11">CGMCC 1.12286</strain>
    </source>
</reference>
<dbReference type="GO" id="GO:0004834">
    <property type="term" value="F:tryptophan synthase activity"/>
    <property type="evidence" value="ECO:0007669"/>
    <property type="project" value="UniProtKB-EC"/>
</dbReference>
<keyword evidence="4 8" id="KW-0822">Tryptophan biosynthesis</keyword>
<comment type="catalytic activity">
    <reaction evidence="7 8">
        <text>(1S,2R)-1-C-(indol-3-yl)glycerol 3-phosphate + L-serine = D-glyceraldehyde 3-phosphate + L-tryptophan + H2O</text>
        <dbReference type="Rhea" id="RHEA:10532"/>
        <dbReference type="ChEBI" id="CHEBI:15377"/>
        <dbReference type="ChEBI" id="CHEBI:33384"/>
        <dbReference type="ChEBI" id="CHEBI:57912"/>
        <dbReference type="ChEBI" id="CHEBI:58866"/>
        <dbReference type="ChEBI" id="CHEBI:59776"/>
        <dbReference type="EC" id="4.2.1.20"/>
    </reaction>
</comment>
<evidence type="ECO:0000256" key="6">
    <source>
        <dbReference type="ARBA" id="ARBA00023239"/>
    </source>
</evidence>
<comment type="subunit">
    <text evidence="2 8">Tetramer of two alpha and two beta chains.</text>
</comment>
<evidence type="ECO:0000256" key="2">
    <source>
        <dbReference type="ARBA" id="ARBA00011270"/>
    </source>
</evidence>
<dbReference type="Pfam" id="PF00290">
    <property type="entry name" value="Trp_syntA"/>
    <property type="match status" value="1"/>
</dbReference>
<keyword evidence="3 8" id="KW-0028">Amino-acid biosynthesis</keyword>
<comment type="pathway">
    <text evidence="1 8">Amino-acid biosynthesis; L-tryptophan biosynthesis; L-tryptophan from chorismate: step 5/5.</text>
</comment>
<dbReference type="CDD" id="cd04724">
    <property type="entry name" value="Tryptophan_synthase_alpha"/>
    <property type="match status" value="1"/>
</dbReference>
<keyword evidence="6 8" id="KW-0456">Lyase</keyword>
<evidence type="ECO:0000256" key="1">
    <source>
        <dbReference type="ARBA" id="ARBA00004733"/>
    </source>
</evidence>
<keyword evidence="11" id="KW-1185">Reference proteome</keyword>
<evidence type="ECO:0000256" key="4">
    <source>
        <dbReference type="ARBA" id="ARBA00022822"/>
    </source>
</evidence>
<name>A0ABW4JKL7_9BACL</name>
<dbReference type="RefSeq" id="WP_377944236.1">
    <property type="nucleotide sequence ID" value="NZ_JBHUCX010000050.1"/>
</dbReference>
<evidence type="ECO:0000256" key="8">
    <source>
        <dbReference type="HAMAP-Rule" id="MF_00131"/>
    </source>
</evidence>
<dbReference type="EMBL" id="JBHUCX010000050">
    <property type="protein sequence ID" value="MFD1676341.1"/>
    <property type="molecule type" value="Genomic_DNA"/>
</dbReference>
<evidence type="ECO:0000313" key="10">
    <source>
        <dbReference type="EMBL" id="MFD1676341.1"/>
    </source>
</evidence>
<dbReference type="InterPro" id="IPR013785">
    <property type="entry name" value="Aldolase_TIM"/>
</dbReference>
<dbReference type="PANTHER" id="PTHR43406:SF1">
    <property type="entry name" value="TRYPTOPHAN SYNTHASE ALPHA CHAIN, CHLOROPLASTIC"/>
    <property type="match status" value="1"/>
</dbReference>
<evidence type="ECO:0000313" key="11">
    <source>
        <dbReference type="Proteomes" id="UP001597079"/>
    </source>
</evidence>
<accession>A0ABW4JKL7</accession>
<dbReference type="PANTHER" id="PTHR43406">
    <property type="entry name" value="TRYPTOPHAN SYNTHASE, ALPHA CHAIN"/>
    <property type="match status" value="1"/>
</dbReference>
<dbReference type="NCBIfam" id="TIGR00262">
    <property type="entry name" value="trpA"/>
    <property type="match status" value="1"/>
</dbReference>
<comment type="function">
    <text evidence="8">The alpha subunit is responsible for the aldol cleavage of indoleglycerol phosphate to indole and glyceraldehyde 3-phosphate.</text>
</comment>
<comment type="similarity">
    <text evidence="8 9">Belongs to the TrpA family.</text>
</comment>
<evidence type="ECO:0000256" key="5">
    <source>
        <dbReference type="ARBA" id="ARBA00023141"/>
    </source>
</evidence>